<dbReference type="GO" id="GO:0005524">
    <property type="term" value="F:ATP binding"/>
    <property type="evidence" value="ECO:0007669"/>
    <property type="project" value="UniProtKB-KW"/>
</dbReference>
<evidence type="ECO:0000313" key="8">
    <source>
        <dbReference type="EMBL" id="MDR7096240.1"/>
    </source>
</evidence>
<comment type="similarity">
    <text evidence="1">Belongs to the ABC transporter superfamily.</text>
</comment>
<dbReference type="EMBL" id="JAVDWE010000013">
    <property type="protein sequence ID" value="MDR7096240.1"/>
    <property type="molecule type" value="Genomic_DNA"/>
</dbReference>
<comment type="caution">
    <text evidence="8">The sequence shown here is derived from an EMBL/GenBank/DDBJ whole genome shotgun (WGS) entry which is preliminary data.</text>
</comment>
<dbReference type="Gene3D" id="3.40.50.300">
    <property type="entry name" value="P-loop containing nucleotide triphosphate hydrolases"/>
    <property type="match status" value="1"/>
</dbReference>
<dbReference type="CDD" id="cd03224">
    <property type="entry name" value="ABC_TM1139_LivF_branched"/>
    <property type="match status" value="1"/>
</dbReference>
<sequence>MAEPLLTLHDVRAWYGPSQALHGASLDVHDGEVVTLLGRNGAGKSTLLKTVMGMIGRREGSIRFRGHELIGLAPHHIGRLGVAFCPDDRGIYASLSVRENLRLPPVVAEGGMSEQELYDLFPNLAQRANSAGTHLSGGEQQMLAIARILRTGARVLLLDEPTEGLAPVIVDRIGDLIRQLKGRGYTIVLVEQNVHFAAELADRHCLMESGRITDTFDAATLLRDFEAITARIGV</sequence>
<evidence type="ECO:0000313" key="9">
    <source>
        <dbReference type="Proteomes" id="UP001265550"/>
    </source>
</evidence>
<feature type="domain" description="ABC transporter" evidence="7">
    <location>
        <begin position="6"/>
        <end position="234"/>
    </location>
</feature>
<dbReference type="Proteomes" id="UP001265550">
    <property type="component" value="Unassembled WGS sequence"/>
</dbReference>
<dbReference type="InterPro" id="IPR017871">
    <property type="entry name" value="ABC_transporter-like_CS"/>
</dbReference>
<organism evidence="8 9">
    <name type="scientific">Hydrogenophaga laconesensis</name>
    <dbReference type="NCBI Taxonomy" id="1805971"/>
    <lineage>
        <taxon>Bacteria</taxon>
        <taxon>Pseudomonadati</taxon>
        <taxon>Pseudomonadota</taxon>
        <taxon>Betaproteobacteria</taxon>
        <taxon>Burkholderiales</taxon>
        <taxon>Comamonadaceae</taxon>
        <taxon>Hydrogenophaga</taxon>
    </lineage>
</organism>
<protein>
    <submittedName>
        <fullName evidence="8">Branched-chain amino acid transport system ATP-binding protein</fullName>
    </submittedName>
</protein>
<keyword evidence="5 8" id="KW-0067">ATP-binding</keyword>
<dbReference type="InterPro" id="IPR003439">
    <property type="entry name" value="ABC_transporter-like_ATP-bd"/>
</dbReference>
<evidence type="ECO:0000256" key="3">
    <source>
        <dbReference type="ARBA" id="ARBA00022475"/>
    </source>
</evidence>
<keyword evidence="2" id="KW-0813">Transport</keyword>
<keyword evidence="9" id="KW-1185">Reference proteome</keyword>
<evidence type="ECO:0000256" key="5">
    <source>
        <dbReference type="ARBA" id="ARBA00022840"/>
    </source>
</evidence>
<dbReference type="PROSITE" id="PS00211">
    <property type="entry name" value="ABC_TRANSPORTER_1"/>
    <property type="match status" value="1"/>
</dbReference>
<evidence type="ECO:0000259" key="7">
    <source>
        <dbReference type="PROSITE" id="PS50893"/>
    </source>
</evidence>
<keyword evidence="3" id="KW-1003">Cell membrane</keyword>
<dbReference type="SMART" id="SM00382">
    <property type="entry name" value="AAA"/>
    <property type="match status" value="1"/>
</dbReference>
<dbReference type="InterPro" id="IPR027417">
    <property type="entry name" value="P-loop_NTPase"/>
</dbReference>
<evidence type="ECO:0000256" key="4">
    <source>
        <dbReference type="ARBA" id="ARBA00022741"/>
    </source>
</evidence>
<reference evidence="8 9" key="1">
    <citation type="submission" date="2023-07" db="EMBL/GenBank/DDBJ databases">
        <title>Sorghum-associated microbial communities from plants grown in Nebraska, USA.</title>
        <authorList>
            <person name="Schachtman D."/>
        </authorList>
    </citation>
    <scope>NUCLEOTIDE SEQUENCE [LARGE SCALE GENOMIC DNA]</scope>
    <source>
        <strain evidence="8 9">BE240</strain>
    </source>
</reference>
<dbReference type="SUPFAM" id="SSF52540">
    <property type="entry name" value="P-loop containing nucleoside triphosphate hydrolases"/>
    <property type="match status" value="1"/>
</dbReference>
<dbReference type="Pfam" id="PF00005">
    <property type="entry name" value="ABC_tran"/>
    <property type="match status" value="1"/>
</dbReference>
<evidence type="ECO:0000256" key="6">
    <source>
        <dbReference type="ARBA" id="ARBA00022970"/>
    </source>
</evidence>
<dbReference type="InterPro" id="IPR052156">
    <property type="entry name" value="BCAA_Transport_ATP-bd_LivF"/>
</dbReference>
<evidence type="ECO:0000256" key="1">
    <source>
        <dbReference type="ARBA" id="ARBA00005417"/>
    </source>
</evidence>
<dbReference type="PANTHER" id="PTHR43820">
    <property type="entry name" value="HIGH-AFFINITY BRANCHED-CHAIN AMINO ACID TRANSPORT ATP-BINDING PROTEIN LIVF"/>
    <property type="match status" value="1"/>
</dbReference>
<evidence type="ECO:0000256" key="2">
    <source>
        <dbReference type="ARBA" id="ARBA00022448"/>
    </source>
</evidence>
<gene>
    <name evidence="8" type="ORF">J2X09_003997</name>
</gene>
<dbReference type="InterPro" id="IPR003593">
    <property type="entry name" value="AAA+_ATPase"/>
</dbReference>
<accession>A0ABU1VFY2</accession>
<keyword evidence="6" id="KW-0029">Amino-acid transport</keyword>
<dbReference type="RefSeq" id="WP_204735016.1">
    <property type="nucleotide sequence ID" value="NZ_JAVDWE010000013.1"/>
</dbReference>
<dbReference type="PROSITE" id="PS50893">
    <property type="entry name" value="ABC_TRANSPORTER_2"/>
    <property type="match status" value="1"/>
</dbReference>
<name>A0ABU1VFY2_9BURK</name>
<keyword evidence="4" id="KW-0547">Nucleotide-binding</keyword>
<proteinExistence type="inferred from homology"/>
<dbReference type="PANTHER" id="PTHR43820:SF4">
    <property type="entry name" value="HIGH-AFFINITY BRANCHED-CHAIN AMINO ACID TRANSPORT ATP-BINDING PROTEIN LIVF"/>
    <property type="match status" value="1"/>
</dbReference>
<keyword evidence="3" id="KW-0472">Membrane</keyword>